<dbReference type="AlphaFoldDB" id="A0A0R3QDM9"/>
<keyword evidence="1" id="KW-1133">Transmembrane helix</keyword>
<dbReference type="EMBL" id="UZAG01003514">
    <property type="protein sequence ID" value="VDO15461.1"/>
    <property type="molecule type" value="Genomic_DNA"/>
</dbReference>
<reference evidence="2 3" key="2">
    <citation type="submission" date="2018-11" db="EMBL/GenBank/DDBJ databases">
        <authorList>
            <consortium name="Pathogen Informatics"/>
        </authorList>
    </citation>
    <scope>NUCLEOTIDE SEQUENCE [LARGE SCALE GENOMIC DNA]</scope>
</reference>
<gene>
    <name evidence="2" type="ORF">BTMF_LOCUS3763</name>
</gene>
<keyword evidence="1" id="KW-0812">Transmembrane</keyword>
<feature type="transmembrane region" description="Helical" evidence="1">
    <location>
        <begin position="36"/>
        <end position="61"/>
    </location>
</feature>
<evidence type="ECO:0000313" key="2">
    <source>
        <dbReference type="EMBL" id="VDO15461.1"/>
    </source>
</evidence>
<keyword evidence="3" id="KW-1185">Reference proteome</keyword>
<evidence type="ECO:0000256" key="1">
    <source>
        <dbReference type="SAM" id="Phobius"/>
    </source>
</evidence>
<dbReference type="WBParaSite" id="BTMF_0000446501-mRNA-1">
    <property type="protein sequence ID" value="BTMF_0000446501-mRNA-1"/>
    <property type="gene ID" value="BTMF_0000446501"/>
</dbReference>
<evidence type="ECO:0000313" key="4">
    <source>
        <dbReference type="WBParaSite" id="BTMF_0000446501-mRNA-1"/>
    </source>
</evidence>
<organism evidence="4">
    <name type="scientific">Brugia timori</name>
    <dbReference type="NCBI Taxonomy" id="42155"/>
    <lineage>
        <taxon>Eukaryota</taxon>
        <taxon>Metazoa</taxon>
        <taxon>Ecdysozoa</taxon>
        <taxon>Nematoda</taxon>
        <taxon>Chromadorea</taxon>
        <taxon>Rhabditida</taxon>
        <taxon>Spirurina</taxon>
        <taxon>Spiruromorpha</taxon>
        <taxon>Filarioidea</taxon>
        <taxon>Onchocercidae</taxon>
        <taxon>Brugia</taxon>
    </lineage>
</organism>
<protein>
    <submittedName>
        <fullName evidence="4">Ovule protein</fullName>
    </submittedName>
</protein>
<dbReference type="Proteomes" id="UP000280834">
    <property type="component" value="Unassembled WGS sequence"/>
</dbReference>
<reference evidence="4" key="1">
    <citation type="submission" date="2017-02" db="UniProtKB">
        <authorList>
            <consortium name="WormBaseParasite"/>
        </authorList>
    </citation>
    <scope>IDENTIFICATION</scope>
</reference>
<evidence type="ECO:0000313" key="3">
    <source>
        <dbReference type="Proteomes" id="UP000280834"/>
    </source>
</evidence>
<name>A0A0R3QDM9_9BILA</name>
<accession>A0A0R3QDM9</accession>
<proteinExistence type="predicted"/>
<sequence>MYLYLSPNGKLLSLFILSSGSYQTAAIVYDQLDQTKLIICIPSYLVFCYIQVIFVYTIYCVNMKLNNCFY</sequence>
<keyword evidence="1" id="KW-0472">Membrane</keyword>